<sequence>MKKLLLIIIPILLLVGTAGGAAYYWFVLKDATDQMAEPEPPPPPPDPELVQLDSLTIPVIRQGAVKKYILLKITLQVTDQGGKEFALQVMPRIKEETYLSLHDYFSAAPLDQPISIVAIKRRLRKIVAKNIGSENLVDVLIEGIYEKRGS</sequence>
<accession>A0A437QYR1</accession>
<dbReference type="EMBL" id="SADE01000001">
    <property type="protein sequence ID" value="RVU39629.1"/>
    <property type="molecule type" value="Genomic_DNA"/>
</dbReference>
<dbReference type="AlphaFoldDB" id="A0A437QYR1"/>
<evidence type="ECO:0000313" key="2">
    <source>
        <dbReference type="Proteomes" id="UP000287447"/>
    </source>
</evidence>
<gene>
    <name evidence="1" type="ORF">EOI86_10500</name>
</gene>
<protein>
    <recommendedName>
        <fullName evidence="3">Flagellar protein FliL</fullName>
    </recommendedName>
</protein>
<dbReference type="RefSeq" id="WP_127765000.1">
    <property type="nucleotide sequence ID" value="NZ_SADE01000001.1"/>
</dbReference>
<reference evidence="2" key="1">
    <citation type="submission" date="2019-01" db="EMBL/GenBank/DDBJ databases">
        <title>Gri0909 isolated from a small marine red alga.</title>
        <authorList>
            <person name="Kim J."/>
            <person name="Jeong S.E."/>
            <person name="Jeon C.O."/>
        </authorList>
    </citation>
    <scope>NUCLEOTIDE SEQUENCE [LARGE SCALE GENOMIC DNA]</scope>
    <source>
        <strain evidence="2">Gri0909</strain>
    </source>
</reference>
<dbReference type="Proteomes" id="UP000287447">
    <property type="component" value="Unassembled WGS sequence"/>
</dbReference>
<organism evidence="1 2">
    <name type="scientific">Hwanghaeella grinnelliae</name>
    <dbReference type="NCBI Taxonomy" id="2500179"/>
    <lineage>
        <taxon>Bacteria</taxon>
        <taxon>Pseudomonadati</taxon>
        <taxon>Pseudomonadota</taxon>
        <taxon>Alphaproteobacteria</taxon>
        <taxon>Rhodospirillales</taxon>
        <taxon>Rhodospirillaceae</taxon>
        <taxon>Hwanghaeella</taxon>
    </lineage>
</organism>
<evidence type="ECO:0008006" key="3">
    <source>
        <dbReference type="Google" id="ProtNLM"/>
    </source>
</evidence>
<comment type="caution">
    <text evidence="1">The sequence shown here is derived from an EMBL/GenBank/DDBJ whole genome shotgun (WGS) entry which is preliminary data.</text>
</comment>
<proteinExistence type="predicted"/>
<name>A0A437QYR1_9PROT</name>
<dbReference type="OrthoDB" id="7276839at2"/>
<keyword evidence="2" id="KW-1185">Reference proteome</keyword>
<evidence type="ECO:0000313" key="1">
    <source>
        <dbReference type="EMBL" id="RVU39629.1"/>
    </source>
</evidence>